<name>A0A316X1V0_9FLAO</name>
<proteinExistence type="predicted"/>
<evidence type="ECO:0000259" key="3">
    <source>
        <dbReference type="Pfam" id="PF21959"/>
    </source>
</evidence>
<feature type="chain" id="PRO_5016260489" evidence="1">
    <location>
        <begin position="22"/>
        <end position="946"/>
    </location>
</feature>
<keyword evidence="5" id="KW-1185">Reference proteome</keyword>
<dbReference type="InterPro" id="IPR001434">
    <property type="entry name" value="OmcB-like_DUF11"/>
</dbReference>
<accession>A0A316X1V0</accession>
<organism evidence="4 5">
    <name type="scientific">Chryseobacterium oncorhynchi</name>
    <dbReference type="NCBI Taxonomy" id="741074"/>
    <lineage>
        <taxon>Bacteria</taxon>
        <taxon>Pseudomonadati</taxon>
        <taxon>Bacteroidota</taxon>
        <taxon>Flavobacteriia</taxon>
        <taxon>Flavobacteriales</taxon>
        <taxon>Weeksellaceae</taxon>
        <taxon>Chryseobacterium group</taxon>
        <taxon>Chryseobacterium</taxon>
    </lineage>
</organism>
<comment type="caution">
    <text evidence="4">The sequence shown here is derived from an EMBL/GenBank/DDBJ whole genome shotgun (WGS) entry which is preliminary data.</text>
</comment>
<reference evidence="4" key="1">
    <citation type="submission" date="2018-04" db="EMBL/GenBank/DDBJ databases">
        <title>Draft Genome Sequences of Chryseobacterium lactis NCTC11390T isolated from milk, Chryseobacterium oncorhynchi 701B-08T from rainbow trout, and Chryseobacterium viscerum 687B-08T from diseased fish.</title>
        <authorList>
            <person name="Jeong J.-J."/>
            <person name="Lee Y.J."/>
            <person name="Pathiraja D."/>
            <person name="Park B."/>
            <person name="Choi I.-G."/>
            <person name="Kim K.D."/>
        </authorList>
    </citation>
    <scope>NUCLEOTIDE SEQUENCE [LARGE SCALE GENOMIC DNA]</scope>
    <source>
        <strain evidence="4">701B-08</strain>
    </source>
</reference>
<feature type="domain" description="DUF6923" evidence="3">
    <location>
        <begin position="489"/>
        <end position="717"/>
    </location>
</feature>
<dbReference type="AlphaFoldDB" id="A0A316X1V0"/>
<evidence type="ECO:0000259" key="2">
    <source>
        <dbReference type="Pfam" id="PF01345"/>
    </source>
</evidence>
<dbReference type="InterPro" id="IPR054215">
    <property type="entry name" value="DUF6923"/>
</dbReference>
<evidence type="ECO:0000313" key="4">
    <source>
        <dbReference type="EMBL" id="PWN67665.1"/>
    </source>
</evidence>
<feature type="signal peptide" evidence="1">
    <location>
        <begin position="1"/>
        <end position="21"/>
    </location>
</feature>
<dbReference type="Proteomes" id="UP000236182">
    <property type="component" value="Unassembled WGS sequence"/>
</dbReference>
<keyword evidence="1" id="KW-0732">Signal</keyword>
<evidence type="ECO:0000256" key="1">
    <source>
        <dbReference type="SAM" id="SignalP"/>
    </source>
</evidence>
<dbReference type="Pfam" id="PF21959">
    <property type="entry name" value="DUF6923"/>
    <property type="match status" value="1"/>
</dbReference>
<dbReference type="SUPFAM" id="SSF63829">
    <property type="entry name" value="Calcium-dependent phosphotriesterase"/>
    <property type="match status" value="1"/>
</dbReference>
<dbReference type="Pfam" id="PF01345">
    <property type="entry name" value="DUF11"/>
    <property type="match status" value="1"/>
</dbReference>
<protein>
    <submittedName>
        <fullName evidence="4">Uncharacterized protein</fullName>
    </submittedName>
</protein>
<feature type="domain" description="DUF11" evidence="2">
    <location>
        <begin position="726"/>
        <end position="848"/>
    </location>
</feature>
<gene>
    <name evidence="4" type="ORF">C1638_003480</name>
</gene>
<evidence type="ECO:0000313" key="5">
    <source>
        <dbReference type="Proteomes" id="UP000236182"/>
    </source>
</evidence>
<dbReference type="OrthoDB" id="919278at2"/>
<sequence length="946" mass="98524">MVKKLFLTVLFLMMAGASLSAQDCGMVKVGTWSGYTISDKQAFRSQLNNTANYGQNGTYNKVKGFTFTDITSTLSTLSVAQLVAQYDIINTGYSNMSTADAQKIKQYVDAGGVALIFLDAGNKVGSNLHQAFGGTGTVGDDAVSPSYATSTTNAINNGLWGDARNISLKGYATSGLVNITQLPAGAIQLANNGTKARVWITGTNERAIFSWDEGIFDPLDGSTTVSGTDINTSQEKFIHNLMVYALDKLKARTYTPTPTASAGGSTAICTGNSVALTSSSATGNQWYKDGTIISGATGQTYSANTVGTYTVVVTSNGCPSSPSSGIVVTVNPVPAVPTVNTTAASCSAEGTATISNYNSAYTYTFSPAGPTVGAGGVISGMTAGTNYTVTAESSTCTSAASTSFSIAAMLPTPATPMVNIIGGVATVSNYNSAYTYTFSPSGPNVGAGGVISGMTAGTSYTLTAQSGTCISAASSPFMMNMATCIPDVFLTQDANTSLYVVNTSTNPFTYTPKGAPAGFGYNATAYNPKDGFLYAIKNDPTVANILLRIDPATGTVTELGNVAGLTNSRYLSGEIDDNGNYYVLPTPNSTYNTRLHKINIATLTATFVNLNRIINTFDFAYNINDGLLYGVHTLDISQPKSGLLYSLNPLTGVVNFIGVVPYNEGNNIFGAMYGAAGEIYGAKNVGGLYKFNTITGEKTLISSSPFSNVENDGAHCITSAFNFPVDLYTTKTDGKIKYIPGTSNVYTVVVGNNGPFGVQGTIVTDAVPSGIPAANMSYTAGVLGGGTTTVSGTNTGAINDIVNLPVGGTVTYTVTVNIPPYYTGDLINKVSIAPPAGTVETNMGNNTAIDTDTTDVCLKPGDFSVAGTPTKFGITVQQKQSNWPENIPNGFIALESKTKGFVITRVQNQNAITDPKEGMLIYDIDAACVKLYNGTVWHCIQRSCNN</sequence>
<dbReference type="RefSeq" id="WP_109618215.1">
    <property type="nucleotide sequence ID" value="NZ_PPEI02000001.1"/>
</dbReference>
<dbReference type="EMBL" id="PPEI02000001">
    <property type="protein sequence ID" value="PWN67665.1"/>
    <property type="molecule type" value="Genomic_DNA"/>
</dbReference>